<evidence type="ECO:0000313" key="2">
    <source>
        <dbReference type="EMBL" id="RJX68677.1"/>
    </source>
</evidence>
<proteinExistence type="predicted"/>
<accession>A0A3A6Q9X5</accession>
<dbReference type="InterPro" id="IPR026331">
    <property type="entry name" value="PFL_4710"/>
</dbReference>
<dbReference type="NCBIfam" id="TIGR03756">
    <property type="entry name" value="conj_TIGR03756"/>
    <property type="match status" value="1"/>
</dbReference>
<comment type="caution">
    <text evidence="2">The sequence shown here is derived from an EMBL/GenBank/DDBJ whole genome shotgun (WGS) entry which is preliminary data.</text>
</comment>
<sequence>MSRIVSLLTLITTVMATPTFAAQNEPTNASSGFNTLEVLASSACPECLDYQVIGTCLWMTCTPLGCSTDTSIKVKHRLPDAVVVSYLETGHSPWSELQWLSPANPLSESGGKSMTRSVQGLDNPTAAFNNVDVIGHPGIDSIYGLLGSLGYFMESPATAMMPYYLSSLDPLGWRYNLPDLFTLDTWNPMSDSLGNFGNVFPRGGFALQPHPFKAAALAAFRAMHLVTREGESRLYQPLVAKKRAGYWPPDGVEAGNDDTFFQMIYPHQQDDAYPWPEFEDSTTTTDPYAELRSENDDYAWTAWRMYKGCERKGSQLVAHFGE</sequence>
<dbReference type="Pfam" id="PF06834">
    <property type="entry name" value="TraU"/>
    <property type="match status" value="2"/>
</dbReference>
<evidence type="ECO:0000313" key="3">
    <source>
        <dbReference type="Proteomes" id="UP000273252"/>
    </source>
</evidence>
<keyword evidence="1" id="KW-0732">Signal</keyword>
<name>A0A3A6Q9X5_9VIBR</name>
<evidence type="ECO:0000256" key="1">
    <source>
        <dbReference type="SAM" id="SignalP"/>
    </source>
</evidence>
<feature type="signal peptide" evidence="1">
    <location>
        <begin position="1"/>
        <end position="21"/>
    </location>
</feature>
<organism evidence="2 3">
    <name type="scientific">Vibrio sinensis</name>
    <dbReference type="NCBI Taxonomy" id="2302434"/>
    <lineage>
        <taxon>Bacteria</taxon>
        <taxon>Pseudomonadati</taxon>
        <taxon>Pseudomonadota</taxon>
        <taxon>Gammaproteobacteria</taxon>
        <taxon>Vibrionales</taxon>
        <taxon>Vibrionaceae</taxon>
        <taxon>Vibrio</taxon>
    </lineage>
</organism>
<reference evidence="2 3" key="1">
    <citation type="submission" date="2018-08" db="EMBL/GenBank/DDBJ databases">
        <title>Vibrio isolated from the Eastern China Marginal Seas.</title>
        <authorList>
            <person name="Li Y."/>
        </authorList>
    </citation>
    <scope>NUCLEOTIDE SEQUENCE [LARGE SCALE GENOMIC DNA]</scope>
    <source>
        <strain evidence="2 3">BEI233</strain>
    </source>
</reference>
<dbReference type="EMBL" id="QVMU01000019">
    <property type="protein sequence ID" value="RJX68677.1"/>
    <property type="molecule type" value="Genomic_DNA"/>
</dbReference>
<dbReference type="AlphaFoldDB" id="A0A3A6Q9X5"/>
<dbReference type="RefSeq" id="WP_120033670.1">
    <property type="nucleotide sequence ID" value="NZ_QVMU01000019.1"/>
</dbReference>
<dbReference type="OrthoDB" id="8435546at2"/>
<dbReference type="InterPro" id="IPR009649">
    <property type="entry name" value="TraU"/>
</dbReference>
<dbReference type="Proteomes" id="UP000273252">
    <property type="component" value="Unassembled WGS sequence"/>
</dbReference>
<keyword evidence="3" id="KW-1185">Reference proteome</keyword>
<gene>
    <name evidence="2" type="ORF">DZ860_16925</name>
</gene>
<feature type="chain" id="PRO_5017420650" evidence="1">
    <location>
        <begin position="22"/>
        <end position="322"/>
    </location>
</feature>
<protein>
    <submittedName>
        <fullName evidence="2">TIGR03756 family integrating conjugative element protein</fullName>
    </submittedName>
</protein>